<dbReference type="InterPro" id="IPR031325">
    <property type="entry name" value="RHS_repeat"/>
</dbReference>
<dbReference type="NCBIfam" id="TIGR03696">
    <property type="entry name" value="Rhs_assc_core"/>
    <property type="match status" value="1"/>
</dbReference>
<dbReference type="InterPro" id="IPR006530">
    <property type="entry name" value="YD"/>
</dbReference>
<evidence type="ECO:0000313" key="2">
    <source>
        <dbReference type="EMBL" id="OXI43638.1"/>
    </source>
</evidence>
<feature type="domain" description="RHS protein conserved region" evidence="1">
    <location>
        <begin position="138"/>
        <end position="171"/>
    </location>
</feature>
<dbReference type="InterPro" id="IPR001826">
    <property type="entry name" value="RHS"/>
</dbReference>
<proteinExistence type="predicted"/>
<organism evidence="2 3">
    <name type="scientific">Burkholderia aenigmatica</name>
    <dbReference type="NCBI Taxonomy" id="2015348"/>
    <lineage>
        <taxon>Bacteria</taxon>
        <taxon>Pseudomonadati</taxon>
        <taxon>Pseudomonadota</taxon>
        <taxon>Betaproteobacteria</taxon>
        <taxon>Burkholderiales</taxon>
        <taxon>Burkholderiaceae</taxon>
        <taxon>Burkholderia</taxon>
        <taxon>Burkholderia cepacia complex</taxon>
    </lineage>
</organism>
<reference evidence="2 3" key="2">
    <citation type="submission" date="2017-08" db="EMBL/GenBank/DDBJ databases">
        <title>WGS of novel Burkholderia cepaca complex species.</title>
        <authorList>
            <person name="Lipuma J."/>
            <person name="Spilker T."/>
        </authorList>
    </citation>
    <scope>NUCLEOTIDE SEQUENCE [LARGE SCALE GENOMIC DNA]</scope>
    <source>
        <strain evidence="2 3">AU17325</strain>
    </source>
</reference>
<accession>A0A228IMM3</accession>
<dbReference type="Pfam" id="PF03527">
    <property type="entry name" value="RHS"/>
    <property type="match status" value="1"/>
</dbReference>
<dbReference type="NCBIfam" id="TIGR01643">
    <property type="entry name" value="YD_repeat_2x"/>
    <property type="match status" value="1"/>
</dbReference>
<comment type="caution">
    <text evidence="2">The sequence shown here is derived from an EMBL/GenBank/DDBJ whole genome shotgun (WGS) entry which is preliminary data.</text>
</comment>
<reference evidence="3" key="1">
    <citation type="submission" date="2017-06" db="EMBL/GenBank/DDBJ databases">
        <authorList>
            <person name="LiPuma J."/>
            <person name="Spilker T."/>
        </authorList>
    </citation>
    <scope>NUCLEOTIDE SEQUENCE [LARGE SCALE GENOMIC DNA]</scope>
    <source>
        <strain evidence="3">AU17325</strain>
    </source>
</reference>
<dbReference type="PANTHER" id="PTHR32305:SF15">
    <property type="entry name" value="PROTEIN RHSA-RELATED"/>
    <property type="match status" value="1"/>
</dbReference>
<dbReference type="InterPro" id="IPR022385">
    <property type="entry name" value="Rhs_assc_core"/>
</dbReference>
<sequence length="221" mass="24986">MWQDLRFEYDPFGNLATKLRGANQTQRFTYDGQDRLITVRTQDARGVVETRFEYDSLGRRLVKTDTSFDVRGVKQRTETKRFVWEGLRLAQEIRETGVSSYVYSPDAPYTPAARVDAVIAEALAAVAIDTAKRAAARIYHFHTDLVGAPLEVTDESGELAWAGKYSAWGKVEPSARQLTAARTDQPLRYAGQYADNSTGLHYNTFRFYGLEIRLVDGVMEI</sequence>
<name>A0A228IMM3_9BURK</name>
<dbReference type="Proteomes" id="UP000214600">
    <property type="component" value="Unassembled WGS sequence"/>
</dbReference>
<protein>
    <recommendedName>
        <fullName evidence="1">RHS protein conserved region domain-containing protein</fullName>
    </recommendedName>
</protein>
<dbReference type="Gene3D" id="2.180.10.10">
    <property type="entry name" value="RHS repeat-associated core"/>
    <property type="match status" value="1"/>
</dbReference>
<dbReference type="Pfam" id="PF05593">
    <property type="entry name" value="RHS_repeat"/>
    <property type="match status" value="1"/>
</dbReference>
<gene>
    <name evidence="2" type="ORF">CFB84_18935</name>
</gene>
<dbReference type="PANTHER" id="PTHR32305">
    <property type="match status" value="1"/>
</dbReference>
<dbReference type="AlphaFoldDB" id="A0A228IMM3"/>
<dbReference type="EMBL" id="NKFA01000007">
    <property type="protein sequence ID" value="OXI43638.1"/>
    <property type="molecule type" value="Genomic_DNA"/>
</dbReference>
<dbReference type="InterPro" id="IPR050708">
    <property type="entry name" value="T6SS_VgrG/RHS"/>
</dbReference>
<evidence type="ECO:0000259" key="1">
    <source>
        <dbReference type="Pfam" id="PF03527"/>
    </source>
</evidence>
<evidence type="ECO:0000313" key="3">
    <source>
        <dbReference type="Proteomes" id="UP000214600"/>
    </source>
</evidence>